<feature type="region of interest" description="Disordered" evidence="6">
    <location>
        <begin position="214"/>
        <end position="249"/>
    </location>
</feature>
<evidence type="ECO:0000256" key="4">
    <source>
        <dbReference type="ARBA" id="ARBA00023163"/>
    </source>
</evidence>
<keyword evidence="2" id="KW-0805">Transcription regulation</keyword>
<sequence length="269" mass="29630">MRLVRRKGAVGDGASSAGIRQYAGVEGSQESIIMVALKANGDMLHIYGSPIHFVGEVIIAELLEEKQFKWLLEESTLLRRNGYSFVPGGIIHSCPYSPDLPISNLQHFLLDLEIAGKLTLYREEMEAYDESKKNCLLIHEKFCKFFPPSVAGSISHLTDQETYLEDSSGLRWKMTVCNHNGSLAIRQGWSEFSSEHAVVKRLHLAVTLAKEKKERGLEETTPVEKSKEASQCGEDGNGNEKVIKNNPSGSGVAPSCNAVNYSCVVEVDG</sequence>
<reference evidence="7 8" key="1">
    <citation type="journal article" date="2014" name="Nat. Genet.">
        <title>Genome sequence of the hot pepper provides insights into the evolution of pungency in Capsicum species.</title>
        <authorList>
            <person name="Kim S."/>
            <person name="Park M."/>
            <person name="Yeom S.I."/>
            <person name="Kim Y.M."/>
            <person name="Lee J.M."/>
            <person name="Lee H.A."/>
            <person name="Seo E."/>
            <person name="Choi J."/>
            <person name="Cheong K."/>
            <person name="Kim K.T."/>
            <person name="Jung K."/>
            <person name="Lee G.W."/>
            <person name="Oh S.K."/>
            <person name="Bae C."/>
            <person name="Kim S.B."/>
            <person name="Lee H.Y."/>
            <person name="Kim S.Y."/>
            <person name="Kim M.S."/>
            <person name="Kang B.C."/>
            <person name="Jo Y.D."/>
            <person name="Yang H.B."/>
            <person name="Jeong H.J."/>
            <person name="Kang W.H."/>
            <person name="Kwon J.K."/>
            <person name="Shin C."/>
            <person name="Lim J.Y."/>
            <person name="Park J.H."/>
            <person name="Huh J.H."/>
            <person name="Kim J.S."/>
            <person name="Kim B.D."/>
            <person name="Cohen O."/>
            <person name="Paran I."/>
            <person name="Suh M.C."/>
            <person name="Lee S.B."/>
            <person name="Kim Y.K."/>
            <person name="Shin Y."/>
            <person name="Noh S.J."/>
            <person name="Park J."/>
            <person name="Seo Y.S."/>
            <person name="Kwon S.Y."/>
            <person name="Kim H.A."/>
            <person name="Park J.M."/>
            <person name="Kim H.J."/>
            <person name="Choi S.B."/>
            <person name="Bosland P.W."/>
            <person name="Reeves G."/>
            <person name="Jo S.H."/>
            <person name="Lee B.W."/>
            <person name="Cho H.T."/>
            <person name="Choi H.S."/>
            <person name="Lee M.S."/>
            <person name="Yu Y."/>
            <person name="Do Choi Y."/>
            <person name="Park B.S."/>
            <person name="van Deynze A."/>
            <person name="Ashrafi H."/>
            <person name="Hill T."/>
            <person name="Kim W.T."/>
            <person name="Pai H.S."/>
            <person name="Ahn H.K."/>
            <person name="Yeam I."/>
            <person name="Giovannoni J.J."/>
            <person name="Rose J.K."/>
            <person name="Sorensen I."/>
            <person name="Lee S.J."/>
            <person name="Kim R.W."/>
            <person name="Choi I.Y."/>
            <person name="Choi B.S."/>
            <person name="Lim J.S."/>
            <person name="Lee Y.H."/>
            <person name="Choi D."/>
        </authorList>
    </citation>
    <scope>NUCLEOTIDE SEQUENCE [LARGE SCALE GENOMIC DNA]</scope>
    <source>
        <strain evidence="8">cv. CM334</strain>
    </source>
</reference>
<dbReference type="AlphaFoldDB" id="A0A2G3A198"/>
<evidence type="ECO:0000256" key="1">
    <source>
        <dbReference type="ARBA" id="ARBA00004123"/>
    </source>
</evidence>
<proteinExistence type="predicted"/>
<evidence type="ECO:0000313" key="8">
    <source>
        <dbReference type="Proteomes" id="UP000222542"/>
    </source>
</evidence>
<name>A0A2G3A198_CAPAN</name>
<gene>
    <name evidence="7" type="ORF">T459_10082</name>
</gene>
<keyword evidence="8" id="KW-1185">Reference proteome</keyword>
<evidence type="ECO:0000256" key="5">
    <source>
        <dbReference type="ARBA" id="ARBA00023242"/>
    </source>
</evidence>
<dbReference type="EMBL" id="AYRZ02000003">
    <property type="protein sequence ID" value="PHT87976.1"/>
    <property type="molecule type" value="Genomic_DNA"/>
</dbReference>
<dbReference type="Gene3D" id="2.40.330.10">
    <property type="entry name" value="DNA-binding pseudobarrel domain"/>
    <property type="match status" value="1"/>
</dbReference>
<keyword evidence="5" id="KW-0539">Nucleus</keyword>
<dbReference type="STRING" id="4072.A0A2G3A198"/>
<dbReference type="SUPFAM" id="SSF101936">
    <property type="entry name" value="DNA-binding pseudobarrel domain"/>
    <property type="match status" value="1"/>
</dbReference>
<accession>A0A2G3A198</accession>
<comment type="subcellular location">
    <subcellularLocation>
        <location evidence="1">Nucleus</location>
    </subcellularLocation>
</comment>
<organism evidence="7 8">
    <name type="scientific">Capsicum annuum</name>
    <name type="common">Capsicum pepper</name>
    <dbReference type="NCBI Taxonomy" id="4072"/>
    <lineage>
        <taxon>Eukaryota</taxon>
        <taxon>Viridiplantae</taxon>
        <taxon>Streptophyta</taxon>
        <taxon>Embryophyta</taxon>
        <taxon>Tracheophyta</taxon>
        <taxon>Spermatophyta</taxon>
        <taxon>Magnoliopsida</taxon>
        <taxon>eudicotyledons</taxon>
        <taxon>Gunneridae</taxon>
        <taxon>Pentapetalae</taxon>
        <taxon>asterids</taxon>
        <taxon>lamiids</taxon>
        <taxon>Solanales</taxon>
        <taxon>Solanaceae</taxon>
        <taxon>Solanoideae</taxon>
        <taxon>Capsiceae</taxon>
        <taxon>Capsicum</taxon>
    </lineage>
</organism>
<evidence type="ECO:0000256" key="6">
    <source>
        <dbReference type="SAM" id="MobiDB-lite"/>
    </source>
</evidence>
<evidence type="ECO:0000313" key="7">
    <source>
        <dbReference type="EMBL" id="PHT87976.1"/>
    </source>
</evidence>
<keyword evidence="3" id="KW-0238">DNA-binding</keyword>
<keyword evidence="4" id="KW-0804">Transcription</keyword>
<dbReference type="Gramene" id="PHT87976">
    <property type="protein sequence ID" value="PHT87976"/>
    <property type="gene ID" value="T459_10082"/>
</dbReference>
<dbReference type="Proteomes" id="UP000222542">
    <property type="component" value="Unassembled WGS sequence"/>
</dbReference>
<dbReference type="InterPro" id="IPR015300">
    <property type="entry name" value="DNA-bd_pseudobarrel_sf"/>
</dbReference>
<evidence type="ECO:0000256" key="2">
    <source>
        <dbReference type="ARBA" id="ARBA00023015"/>
    </source>
</evidence>
<comment type="caution">
    <text evidence="7">The sequence shown here is derived from an EMBL/GenBank/DDBJ whole genome shotgun (WGS) entry which is preliminary data.</text>
</comment>
<dbReference type="GO" id="GO:0005634">
    <property type="term" value="C:nucleus"/>
    <property type="evidence" value="ECO:0007669"/>
    <property type="project" value="UniProtKB-SubCell"/>
</dbReference>
<feature type="compositionally biased region" description="Basic and acidic residues" evidence="6">
    <location>
        <begin position="214"/>
        <end position="228"/>
    </location>
</feature>
<protein>
    <submittedName>
        <fullName evidence="7">Uncharacterized protein</fullName>
    </submittedName>
</protein>
<dbReference type="GO" id="GO:0003677">
    <property type="term" value="F:DNA binding"/>
    <property type="evidence" value="ECO:0007669"/>
    <property type="project" value="UniProtKB-KW"/>
</dbReference>
<reference evidence="7 8" key="2">
    <citation type="journal article" date="2017" name="Genome Biol.">
        <title>New reference genome sequences of hot pepper reveal the massive evolution of plant disease-resistance genes by retroduplication.</title>
        <authorList>
            <person name="Kim S."/>
            <person name="Park J."/>
            <person name="Yeom S.I."/>
            <person name="Kim Y.M."/>
            <person name="Seo E."/>
            <person name="Kim K.T."/>
            <person name="Kim M.S."/>
            <person name="Lee J.M."/>
            <person name="Cheong K."/>
            <person name="Shin H.S."/>
            <person name="Kim S.B."/>
            <person name="Han K."/>
            <person name="Lee J."/>
            <person name="Park M."/>
            <person name="Lee H.A."/>
            <person name="Lee H.Y."/>
            <person name="Lee Y."/>
            <person name="Oh S."/>
            <person name="Lee J.H."/>
            <person name="Choi E."/>
            <person name="Choi E."/>
            <person name="Lee S.E."/>
            <person name="Jeon J."/>
            <person name="Kim H."/>
            <person name="Choi G."/>
            <person name="Song H."/>
            <person name="Lee J."/>
            <person name="Lee S.C."/>
            <person name="Kwon J.K."/>
            <person name="Lee H.Y."/>
            <person name="Koo N."/>
            <person name="Hong Y."/>
            <person name="Kim R.W."/>
            <person name="Kang W.H."/>
            <person name="Huh J.H."/>
            <person name="Kang B.C."/>
            <person name="Yang T.J."/>
            <person name="Lee Y.H."/>
            <person name="Bennetzen J.L."/>
            <person name="Choi D."/>
        </authorList>
    </citation>
    <scope>NUCLEOTIDE SEQUENCE [LARGE SCALE GENOMIC DNA]</scope>
    <source>
        <strain evidence="8">cv. CM334</strain>
    </source>
</reference>
<evidence type="ECO:0000256" key="3">
    <source>
        <dbReference type="ARBA" id="ARBA00023125"/>
    </source>
</evidence>